<proteinExistence type="predicted"/>
<name>A0A378SHU8_9MYCO</name>
<accession>A0A378SHU8</accession>
<dbReference type="Proteomes" id="UP000254291">
    <property type="component" value="Unassembled WGS sequence"/>
</dbReference>
<dbReference type="AlphaFoldDB" id="A0A378SHU8"/>
<evidence type="ECO:0000313" key="1">
    <source>
        <dbReference type="EMBL" id="STZ41466.1"/>
    </source>
</evidence>
<dbReference type="EMBL" id="UGQM01000001">
    <property type="protein sequence ID" value="STZ41466.1"/>
    <property type="molecule type" value="Genomic_DNA"/>
</dbReference>
<organism evidence="1 2">
    <name type="scientific">Mycolicibacterium gilvum</name>
    <dbReference type="NCBI Taxonomy" id="1804"/>
    <lineage>
        <taxon>Bacteria</taxon>
        <taxon>Bacillati</taxon>
        <taxon>Actinomycetota</taxon>
        <taxon>Actinomycetes</taxon>
        <taxon>Mycobacteriales</taxon>
        <taxon>Mycobacteriaceae</taxon>
        <taxon>Mycolicibacterium</taxon>
    </lineage>
</organism>
<gene>
    <name evidence="1" type="ORF">NCTC10742_00670</name>
</gene>
<protein>
    <recommendedName>
        <fullName evidence="3">Isochorismatase hydrolase</fullName>
    </recommendedName>
</protein>
<sequence length="56" mass="5846">MDHENRFASGLHAVIIDAGAVRADESVAKLVHTLHSAGVPTAVVLKELPADESLEG</sequence>
<dbReference type="RefSeq" id="WP_172527698.1">
    <property type="nucleotide sequence ID" value="NZ_JACKST010000029.1"/>
</dbReference>
<evidence type="ECO:0008006" key="3">
    <source>
        <dbReference type="Google" id="ProtNLM"/>
    </source>
</evidence>
<reference evidence="1 2" key="1">
    <citation type="submission" date="2018-06" db="EMBL/GenBank/DDBJ databases">
        <authorList>
            <consortium name="Pathogen Informatics"/>
            <person name="Doyle S."/>
        </authorList>
    </citation>
    <scope>NUCLEOTIDE SEQUENCE [LARGE SCALE GENOMIC DNA]</scope>
    <source>
        <strain evidence="1 2">NCTC10742</strain>
    </source>
</reference>
<evidence type="ECO:0000313" key="2">
    <source>
        <dbReference type="Proteomes" id="UP000254291"/>
    </source>
</evidence>